<organism evidence="2 3">
    <name type="scientific">Saccharomyces pastorianus</name>
    <name type="common">Lager yeast</name>
    <name type="synonym">Saccharomyces cerevisiae x Saccharomyces eubayanus</name>
    <dbReference type="NCBI Taxonomy" id="27292"/>
    <lineage>
        <taxon>Eukaryota</taxon>
        <taxon>Fungi</taxon>
        <taxon>Dikarya</taxon>
        <taxon>Ascomycota</taxon>
        <taxon>Saccharomycotina</taxon>
        <taxon>Saccharomycetes</taxon>
        <taxon>Saccharomycetales</taxon>
        <taxon>Saccharomycetaceae</taxon>
        <taxon>Saccharomyces</taxon>
    </lineage>
</organism>
<dbReference type="InterPro" id="IPR002716">
    <property type="entry name" value="PIN_dom"/>
</dbReference>
<reference evidence="2 3" key="1">
    <citation type="journal article" date="2019" name="BMC Genomics">
        <title>Chromosome level assembly and comparative genome analysis confirm lager-brewing yeasts originated from a single hybridization.</title>
        <authorList>
            <person name="Salazar A.N."/>
            <person name="Gorter de Vries A.R."/>
            <person name="van den Broek M."/>
            <person name="Brouwers N."/>
            <person name="de la Torre Cortes P."/>
            <person name="Kuijpers N.G.A."/>
            <person name="Daran J.G."/>
            <person name="Abeel T."/>
        </authorList>
    </citation>
    <scope>NUCLEOTIDE SEQUENCE [LARGE SCALE GENOMIC DNA]</scope>
    <source>
        <strain evidence="2 3">CBS 1483</strain>
    </source>
</reference>
<gene>
    <name evidence="2" type="primary">NMD4_1</name>
    <name evidence="2" type="ORF">GRS66_003670</name>
</gene>
<evidence type="ECO:0000259" key="1">
    <source>
        <dbReference type="SMART" id="SM00670"/>
    </source>
</evidence>
<dbReference type="AlphaFoldDB" id="A0A6C1DW60"/>
<dbReference type="Gene3D" id="3.40.50.1010">
    <property type="entry name" value="5'-nuclease"/>
    <property type="match status" value="1"/>
</dbReference>
<dbReference type="CDD" id="cd18717">
    <property type="entry name" value="PIN_ScNmd4p-like"/>
    <property type="match status" value="1"/>
</dbReference>
<proteinExistence type="predicted"/>
<feature type="domain" description="PIN" evidence="1">
    <location>
        <begin position="4"/>
        <end position="144"/>
    </location>
</feature>
<name>A0A6C1DW60_SACPS</name>
<dbReference type="SMART" id="SM00670">
    <property type="entry name" value="PINc"/>
    <property type="match status" value="1"/>
</dbReference>
<dbReference type="Proteomes" id="UP000501346">
    <property type="component" value="Chromosome ScXII"/>
</dbReference>
<dbReference type="EMBL" id="CP048993">
    <property type="protein sequence ID" value="QID81298.1"/>
    <property type="molecule type" value="Genomic_DNA"/>
</dbReference>
<keyword evidence="3" id="KW-1185">Reference proteome</keyword>
<sequence length="218" mass="25304">MTQYNFIIDASAFEKGLGNIKRWCSDCTEAVTLNFYIPTFTLNELDFLQQRRKSFAARESLKFIDRLDDSKFANLKVFIEFPEVLDIILWSDVMEHNDSSGKMNIAKLPKRLKNLLKSCIYKCYLEGNEGLHWFLISEDPQIREMAMQCNIPSCSIVDVDSILSKDMNDKSFRESEKFNNMMLKNGTKEESENGREIIRTNFNKTVYASRGTGELWSP</sequence>
<evidence type="ECO:0000313" key="3">
    <source>
        <dbReference type="Proteomes" id="UP000501346"/>
    </source>
</evidence>
<dbReference type="OrthoDB" id="5361617at2759"/>
<protein>
    <submittedName>
        <fullName evidence="2">Nonsense-mediated decay protein 4</fullName>
    </submittedName>
</protein>
<accession>A0A6C1DW60</accession>
<evidence type="ECO:0000313" key="2">
    <source>
        <dbReference type="EMBL" id="QID81298.1"/>
    </source>
</evidence>